<sequence>MSKRTALVLTIASHERNLELMTQHLRSVGYDVETASTLERFDELLSEREGVSAVVLDVDGFTPSVWERCERLDAMDVPVLVLARQLPVATRERARTSGAFSTLEKPVRKAELRGTVETLARAAG</sequence>
<feature type="modified residue" description="4-aspartylphosphate" evidence="2">
    <location>
        <position position="57"/>
    </location>
</feature>
<dbReference type="InterPro" id="IPR001789">
    <property type="entry name" value="Sig_transdc_resp-reg_receiver"/>
</dbReference>
<proteinExistence type="predicted"/>
<comment type="caution">
    <text evidence="4">The sequence shown here is derived from an EMBL/GenBank/DDBJ whole genome shotgun (WGS) entry which is preliminary data.</text>
</comment>
<gene>
    <name evidence="4" type="ORF">ACFQE1_10385</name>
</gene>
<keyword evidence="1 2" id="KW-0597">Phosphoprotein</keyword>
<dbReference type="Proteomes" id="UP001596328">
    <property type="component" value="Unassembled WGS sequence"/>
</dbReference>
<organism evidence="4 5">
    <name type="scientific">Halobium palmae</name>
    <dbReference type="NCBI Taxonomy" id="1776492"/>
    <lineage>
        <taxon>Archaea</taxon>
        <taxon>Methanobacteriati</taxon>
        <taxon>Methanobacteriota</taxon>
        <taxon>Stenosarchaea group</taxon>
        <taxon>Halobacteria</taxon>
        <taxon>Halobacteriales</taxon>
        <taxon>Haloferacaceae</taxon>
        <taxon>Halobium</taxon>
    </lineage>
</organism>
<dbReference type="AlphaFoldDB" id="A0ABD5S0I4"/>
<dbReference type="InterPro" id="IPR011006">
    <property type="entry name" value="CheY-like_superfamily"/>
</dbReference>
<evidence type="ECO:0000256" key="1">
    <source>
        <dbReference type="ARBA" id="ARBA00022553"/>
    </source>
</evidence>
<dbReference type="PANTHER" id="PTHR44591:SF3">
    <property type="entry name" value="RESPONSE REGULATORY DOMAIN-CONTAINING PROTEIN"/>
    <property type="match status" value="1"/>
</dbReference>
<dbReference type="Pfam" id="PF00072">
    <property type="entry name" value="Response_reg"/>
    <property type="match status" value="1"/>
</dbReference>
<evidence type="ECO:0000313" key="5">
    <source>
        <dbReference type="Proteomes" id="UP001596328"/>
    </source>
</evidence>
<dbReference type="PANTHER" id="PTHR44591">
    <property type="entry name" value="STRESS RESPONSE REGULATOR PROTEIN 1"/>
    <property type="match status" value="1"/>
</dbReference>
<protein>
    <submittedName>
        <fullName evidence="4">Response regulator</fullName>
    </submittedName>
</protein>
<dbReference type="CDD" id="cd00156">
    <property type="entry name" value="REC"/>
    <property type="match status" value="1"/>
</dbReference>
<evidence type="ECO:0000256" key="2">
    <source>
        <dbReference type="PROSITE-ProRule" id="PRU00169"/>
    </source>
</evidence>
<dbReference type="Gene3D" id="3.40.50.2300">
    <property type="match status" value="1"/>
</dbReference>
<name>A0ABD5S0I4_9EURY</name>
<reference evidence="4 5" key="1">
    <citation type="journal article" date="2019" name="Int. J. Syst. Evol. Microbiol.">
        <title>The Global Catalogue of Microorganisms (GCM) 10K type strain sequencing project: providing services to taxonomists for standard genome sequencing and annotation.</title>
        <authorList>
            <consortium name="The Broad Institute Genomics Platform"/>
            <consortium name="The Broad Institute Genome Sequencing Center for Infectious Disease"/>
            <person name="Wu L."/>
            <person name="Ma J."/>
        </authorList>
    </citation>
    <scope>NUCLEOTIDE SEQUENCE [LARGE SCALE GENOMIC DNA]</scope>
    <source>
        <strain evidence="4 5">NBRC 111368</strain>
    </source>
</reference>
<dbReference type="EMBL" id="JBHSWU010000274">
    <property type="protein sequence ID" value="MFC6724773.1"/>
    <property type="molecule type" value="Genomic_DNA"/>
</dbReference>
<dbReference type="SMART" id="SM00448">
    <property type="entry name" value="REC"/>
    <property type="match status" value="1"/>
</dbReference>
<keyword evidence="5" id="KW-1185">Reference proteome</keyword>
<feature type="domain" description="Response regulatory" evidence="3">
    <location>
        <begin position="7"/>
        <end position="120"/>
    </location>
</feature>
<dbReference type="InterPro" id="IPR050595">
    <property type="entry name" value="Bact_response_regulator"/>
</dbReference>
<dbReference type="SUPFAM" id="SSF52172">
    <property type="entry name" value="CheY-like"/>
    <property type="match status" value="1"/>
</dbReference>
<evidence type="ECO:0000313" key="4">
    <source>
        <dbReference type="EMBL" id="MFC6724773.1"/>
    </source>
</evidence>
<evidence type="ECO:0000259" key="3">
    <source>
        <dbReference type="PROSITE" id="PS50110"/>
    </source>
</evidence>
<accession>A0ABD5S0I4</accession>
<dbReference type="PROSITE" id="PS50110">
    <property type="entry name" value="RESPONSE_REGULATORY"/>
    <property type="match status" value="1"/>
</dbReference>